<gene>
    <name evidence="4" type="ORF">SK128_000179</name>
</gene>
<dbReference type="Gene3D" id="2.170.270.10">
    <property type="entry name" value="SET domain"/>
    <property type="match status" value="1"/>
</dbReference>
<dbReference type="PANTHER" id="PTHR46165:SF2">
    <property type="entry name" value="SET AND MYND DOMAIN-CONTAINING PROTEIN 4"/>
    <property type="match status" value="1"/>
</dbReference>
<dbReference type="InterPro" id="IPR046341">
    <property type="entry name" value="SET_dom_sf"/>
</dbReference>
<sequence length="282" mass="32431">MDFLQEFVKLYIEESIADRFTRLARQLGPFRFAFLADRYKQLENLDDKFTFMWNLPEVQEYAKPPEVLPVVKDEDVAERLKTEGNILFKKKDFEGALMIYNIAIAFTPHPELCLSKENLKINTSDVNKFKTLGCCYANRSAVFLTMMDYEKCLRDIDLAFEYGYPDLLKSKLLERKERCLVAQKQMTEDGKLATNIQTAMRKAPVLEKYSDTVPGFSSALQLTYSELEGRHVIATRNIHPGEVLVVEESHCTDFIIKSSELHCSICLVKCNNPLPCPNCQVI</sequence>
<dbReference type="SUPFAM" id="SSF82199">
    <property type="entry name" value="SET domain"/>
    <property type="match status" value="1"/>
</dbReference>
<accession>A0AAN9A5H0</accession>
<dbReference type="Gene3D" id="1.25.40.10">
    <property type="entry name" value="Tetratricopeptide repeat domain"/>
    <property type="match status" value="1"/>
</dbReference>
<dbReference type="AlphaFoldDB" id="A0AAN9A5H0"/>
<evidence type="ECO:0000313" key="5">
    <source>
        <dbReference type="Proteomes" id="UP001381693"/>
    </source>
</evidence>
<reference evidence="4 5" key="1">
    <citation type="submission" date="2023-11" db="EMBL/GenBank/DDBJ databases">
        <title>Halocaridina rubra genome assembly.</title>
        <authorList>
            <person name="Smith C."/>
        </authorList>
    </citation>
    <scope>NUCLEOTIDE SEQUENCE [LARGE SCALE GENOMIC DNA]</scope>
    <source>
        <strain evidence="4">EP-1</strain>
        <tissue evidence="4">Whole</tissue>
    </source>
</reference>
<dbReference type="GO" id="GO:0008168">
    <property type="term" value="F:methyltransferase activity"/>
    <property type="evidence" value="ECO:0007669"/>
    <property type="project" value="UniProtKB-KW"/>
</dbReference>
<dbReference type="GO" id="GO:0005737">
    <property type="term" value="C:cytoplasm"/>
    <property type="evidence" value="ECO:0007669"/>
    <property type="project" value="TreeGrafter"/>
</dbReference>
<dbReference type="Proteomes" id="UP001381693">
    <property type="component" value="Unassembled WGS sequence"/>
</dbReference>
<proteinExistence type="predicted"/>
<evidence type="ECO:0000256" key="1">
    <source>
        <dbReference type="ARBA" id="ARBA00022603"/>
    </source>
</evidence>
<organism evidence="4 5">
    <name type="scientific">Halocaridina rubra</name>
    <name type="common">Hawaiian red shrimp</name>
    <dbReference type="NCBI Taxonomy" id="373956"/>
    <lineage>
        <taxon>Eukaryota</taxon>
        <taxon>Metazoa</taxon>
        <taxon>Ecdysozoa</taxon>
        <taxon>Arthropoda</taxon>
        <taxon>Crustacea</taxon>
        <taxon>Multicrustacea</taxon>
        <taxon>Malacostraca</taxon>
        <taxon>Eumalacostraca</taxon>
        <taxon>Eucarida</taxon>
        <taxon>Decapoda</taxon>
        <taxon>Pleocyemata</taxon>
        <taxon>Caridea</taxon>
        <taxon>Atyoidea</taxon>
        <taxon>Atyidae</taxon>
        <taxon>Halocaridina</taxon>
    </lineage>
</organism>
<comment type="caution">
    <text evidence="4">The sequence shown here is derived from an EMBL/GenBank/DDBJ whole genome shotgun (WGS) entry which is preliminary data.</text>
</comment>
<dbReference type="Gene3D" id="6.10.140.2220">
    <property type="match status" value="1"/>
</dbReference>
<keyword evidence="5" id="KW-1185">Reference proteome</keyword>
<dbReference type="InterPro" id="IPR052097">
    <property type="entry name" value="SET-MYND_domain_protein"/>
</dbReference>
<dbReference type="EMBL" id="JAXCGZ010013260">
    <property type="protein sequence ID" value="KAK7073075.1"/>
    <property type="molecule type" value="Genomic_DNA"/>
</dbReference>
<dbReference type="InterPro" id="IPR011990">
    <property type="entry name" value="TPR-like_helical_dom_sf"/>
</dbReference>
<evidence type="ECO:0000256" key="2">
    <source>
        <dbReference type="ARBA" id="ARBA00022679"/>
    </source>
</evidence>
<dbReference type="GO" id="GO:0042826">
    <property type="term" value="F:histone deacetylase binding"/>
    <property type="evidence" value="ECO:0007669"/>
    <property type="project" value="TreeGrafter"/>
</dbReference>
<evidence type="ECO:0000313" key="4">
    <source>
        <dbReference type="EMBL" id="KAK7073075.1"/>
    </source>
</evidence>
<dbReference type="GO" id="GO:0005634">
    <property type="term" value="C:nucleus"/>
    <property type="evidence" value="ECO:0007669"/>
    <property type="project" value="TreeGrafter"/>
</dbReference>
<name>A0AAN9A5H0_HALRR</name>
<dbReference type="SUPFAM" id="SSF48452">
    <property type="entry name" value="TPR-like"/>
    <property type="match status" value="1"/>
</dbReference>
<keyword evidence="3" id="KW-0949">S-adenosyl-L-methionine</keyword>
<evidence type="ECO:0000256" key="3">
    <source>
        <dbReference type="ARBA" id="ARBA00022691"/>
    </source>
</evidence>
<dbReference type="GO" id="GO:0032259">
    <property type="term" value="P:methylation"/>
    <property type="evidence" value="ECO:0007669"/>
    <property type="project" value="UniProtKB-KW"/>
</dbReference>
<keyword evidence="2" id="KW-0808">Transferase</keyword>
<keyword evidence="1" id="KW-0489">Methyltransferase</keyword>
<dbReference type="PANTHER" id="PTHR46165">
    <property type="entry name" value="SET AND MYND DOMAIN-CONTAINING PROTEIN 4"/>
    <property type="match status" value="1"/>
</dbReference>
<protein>
    <submittedName>
        <fullName evidence="4">Uncharacterized protein</fullName>
    </submittedName>
</protein>